<accession>A0ACC2C576</accession>
<proteinExistence type="predicted"/>
<keyword evidence="2" id="KW-1185">Reference proteome</keyword>
<dbReference type="Proteomes" id="UP001162992">
    <property type="component" value="Chromosome 12"/>
</dbReference>
<dbReference type="EMBL" id="CM055103">
    <property type="protein sequence ID" value="KAJ7537191.1"/>
    <property type="molecule type" value="Genomic_DNA"/>
</dbReference>
<reference evidence="2" key="1">
    <citation type="journal article" date="2024" name="Proc. Natl. Acad. Sci. U.S.A.">
        <title>Extraordinary preservation of gene collinearity over three hundred million years revealed in homosporous lycophytes.</title>
        <authorList>
            <person name="Li C."/>
            <person name="Wickell D."/>
            <person name="Kuo L.Y."/>
            <person name="Chen X."/>
            <person name="Nie B."/>
            <person name="Liao X."/>
            <person name="Peng D."/>
            <person name="Ji J."/>
            <person name="Jenkins J."/>
            <person name="Williams M."/>
            <person name="Shu S."/>
            <person name="Plott C."/>
            <person name="Barry K."/>
            <person name="Rajasekar S."/>
            <person name="Grimwood J."/>
            <person name="Han X."/>
            <person name="Sun S."/>
            <person name="Hou Z."/>
            <person name="He W."/>
            <person name="Dai G."/>
            <person name="Sun C."/>
            <person name="Schmutz J."/>
            <person name="Leebens-Mack J.H."/>
            <person name="Li F.W."/>
            <person name="Wang L."/>
        </authorList>
    </citation>
    <scope>NUCLEOTIDE SEQUENCE [LARGE SCALE GENOMIC DNA]</scope>
    <source>
        <strain evidence="2">cv. PW_Plant_1</strain>
    </source>
</reference>
<protein>
    <submittedName>
        <fullName evidence="1">Uncharacterized protein</fullName>
    </submittedName>
</protein>
<gene>
    <name evidence="1" type="ORF">O6H91_12G101900</name>
</gene>
<organism evidence="1 2">
    <name type="scientific">Diphasiastrum complanatum</name>
    <name type="common">Issler's clubmoss</name>
    <name type="synonym">Lycopodium complanatum</name>
    <dbReference type="NCBI Taxonomy" id="34168"/>
    <lineage>
        <taxon>Eukaryota</taxon>
        <taxon>Viridiplantae</taxon>
        <taxon>Streptophyta</taxon>
        <taxon>Embryophyta</taxon>
        <taxon>Tracheophyta</taxon>
        <taxon>Lycopodiopsida</taxon>
        <taxon>Lycopodiales</taxon>
        <taxon>Lycopodiaceae</taxon>
        <taxon>Lycopodioideae</taxon>
        <taxon>Diphasiastrum</taxon>
    </lineage>
</organism>
<evidence type="ECO:0000313" key="2">
    <source>
        <dbReference type="Proteomes" id="UP001162992"/>
    </source>
</evidence>
<comment type="caution">
    <text evidence="1">The sequence shown here is derived from an EMBL/GenBank/DDBJ whole genome shotgun (WGS) entry which is preliminary data.</text>
</comment>
<name>A0ACC2C576_DIPCM</name>
<evidence type="ECO:0000313" key="1">
    <source>
        <dbReference type="EMBL" id="KAJ7537191.1"/>
    </source>
</evidence>
<sequence>MGKRLQVLAKLTHHMRIKIRSCKAFFLCNSAAFALALGLGIVIYEISAEAFESNYLAESLYFPLYLPHAVGLSLACAFDLFVSPGNFLGFLAARSYFSLRMNCTFTIAHSFALLAIAFVGTIEVHLASYMLHTLLARNVKSKARMPDSLKDALVFLAVVSTAPSVFEILIALIECTSNMLPWSSFSRAWSTSWLGATAAMINVSPFILHCFIWELPASLLRPRKLLECLILILLTLGLLSVTFVISFNTFLRPLPYVFYPIIIYAVFRFNRLGWAAILCAISLCASFSTINRRGTMYSVLGSPNPVSSRDILQIQILISVIGAVGVVLSGAAREAKSLSRKLNKMNEELEVMVDQRTKELVKANEELQASKRIAEEASTAKSLFLANMSHEIRTPIHGILGMAAVMLESQLTVDQSDHMLSIKECADLLLQIINSILDLAKVEAGHLEVESVPFSVERMLNSTMKMLQPRAQALQLDLRWEIDNRIPDVLVGDPGKVQQCLLNLGISKSYLCGAVGNSLKFTHQGSVAVKVALCEHLHQWSTELPVSGLEQEKKSICNSFACHGLPASSVELYGFNHLAHSTFYVDIPQSDGHSALEKKKNFKEAGPEANSPSRVEHAANLPQTQNVYEISFEVSDTGIGISKEKLNDIFKPFTQADPSISRLYGGTGLGLCIVQRFAELMGGHISAHSEIGEGSTFTFVLPLKCADINKESHKFLSRHLLNQENSKCLGVCNFERAQSSKSESVAFSREEEQEIQIEEFPYSKQPSSEDPRSMMSQFYNMPELSKPSIHTESKENSLFNRKMHLMPLRKHSSITSNDTKLTESYRTSGASEHLILKIEEEKLHQTKHTLWLSSESQSNVTQALAADLNFWINHASQTHLRHRHDTKEHESSSLKNELKLSILLAEDNPVNQKLASIQLQKHGHRVTIVGDGFQALSMIQTNRDAFDLVLMDVQMPIMDGLEATKRIREEESHSDLMRLPIVGLTAHAIQGYQDTCLSAGMDAYLGKPFDIKQLLDVINTILQPKEMSTSQSS</sequence>